<reference evidence="2 3" key="1">
    <citation type="journal article" date="2023" name="Hortic Res">
        <title>The complete reference genome for grapevine (Vitis vinifera L.) genetics and breeding.</title>
        <authorList>
            <person name="Shi X."/>
            <person name="Cao S."/>
            <person name="Wang X."/>
            <person name="Huang S."/>
            <person name="Wang Y."/>
            <person name="Liu Z."/>
            <person name="Liu W."/>
            <person name="Leng X."/>
            <person name="Peng Y."/>
            <person name="Wang N."/>
            <person name="Wang Y."/>
            <person name="Ma Z."/>
            <person name="Xu X."/>
            <person name="Zhang F."/>
            <person name="Xue H."/>
            <person name="Zhong H."/>
            <person name="Wang Y."/>
            <person name="Zhang K."/>
            <person name="Velt A."/>
            <person name="Avia K."/>
            <person name="Holtgrawe D."/>
            <person name="Grimplet J."/>
            <person name="Matus J.T."/>
            <person name="Ware D."/>
            <person name="Wu X."/>
            <person name="Wang H."/>
            <person name="Liu C."/>
            <person name="Fang Y."/>
            <person name="Rustenholz C."/>
            <person name="Cheng Z."/>
            <person name="Xiao H."/>
            <person name="Zhou Y."/>
        </authorList>
    </citation>
    <scope>NUCLEOTIDE SEQUENCE [LARGE SCALE GENOMIC DNA]</scope>
    <source>
        <strain evidence="3">cv. Pinot noir / PN40024</strain>
        <tissue evidence="2">Leaf</tissue>
    </source>
</reference>
<gene>
    <name evidence="2" type="ORF">VitviT2T_022609</name>
</gene>
<dbReference type="Proteomes" id="UP001227230">
    <property type="component" value="Chromosome 14"/>
</dbReference>
<keyword evidence="3" id="KW-1185">Reference proteome</keyword>
<proteinExistence type="predicted"/>
<feature type="domain" description="F-box associated beta-propeller type 1" evidence="1">
    <location>
        <begin position="25"/>
        <end position="249"/>
    </location>
</feature>
<dbReference type="InterPro" id="IPR050796">
    <property type="entry name" value="SCF_F-box_component"/>
</dbReference>
<protein>
    <recommendedName>
        <fullName evidence="1">F-box associated beta-propeller type 1 domain-containing protein</fullName>
    </recommendedName>
</protein>
<dbReference type="InterPro" id="IPR017451">
    <property type="entry name" value="F-box-assoc_interact_dom"/>
</dbReference>
<organism evidence="2 3">
    <name type="scientific">Vitis vinifera</name>
    <name type="common">Grape</name>
    <dbReference type="NCBI Taxonomy" id="29760"/>
    <lineage>
        <taxon>Eukaryota</taxon>
        <taxon>Viridiplantae</taxon>
        <taxon>Streptophyta</taxon>
        <taxon>Embryophyta</taxon>
        <taxon>Tracheophyta</taxon>
        <taxon>Spermatophyta</taxon>
        <taxon>Magnoliopsida</taxon>
        <taxon>eudicotyledons</taxon>
        <taxon>Gunneridae</taxon>
        <taxon>Pentapetalae</taxon>
        <taxon>rosids</taxon>
        <taxon>Vitales</taxon>
        <taxon>Vitaceae</taxon>
        <taxon>Viteae</taxon>
        <taxon>Vitis</taxon>
    </lineage>
</organism>
<evidence type="ECO:0000313" key="3">
    <source>
        <dbReference type="Proteomes" id="UP001227230"/>
    </source>
</evidence>
<dbReference type="NCBIfam" id="TIGR01640">
    <property type="entry name" value="F_box_assoc_1"/>
    <property type="match status" value="1"/>
</dbReference>
<sequence>MCGPHVHLIPLRHYFWAAYRLVVFVRPSIGVLELLGLSIGLTLLGLRNICCNGILCLYSHCKGVALWNPATREIKSLPRTTLRHSEFWECAFTFTAFGHDPKTDDYKVFRLLTCSNMPGRPIQKMELYTLSSDSWRQMDLDVPAHIEGTNIINTCMKGINHWLGSDHENGDVVILLFDTSDEVFGVIPLPDSFGNQRGDIAVYNEMIALIFYPNTYTDTDTATEKRFDMWVMSEYGVKESWTRLFTIGAVSGVERPSGFWSNGGVFMGSSSGELLLYNHFTQQFKNLGVFSVARRPSIERYMQVIIYKESLVSLNGRHEEEDGIIRVP</sequence>
<dbReference type="Pfam" id="PF07734">
    <property type="entry name" value="FBA_1"/>
    <property type="match status" value="1"/>
</dbReference>
<dbReference type="EMBL" id="CP126661">
    <property type="protein sequence ID" value="WKA04588.1"/>
    <property type="molecule type" value="Genomic_DNA"/>
</dbReference>
<name>A0ABY9DC16_VITVI</name>
<accession>A0ABY9DC16</accession>
<dbReference type="PANTHER" id="PTHR31672:SF13">
    <property type="entry name" value="F-BOX PROTEIN CPR30-LIKE"/>
    <property type="match status" value="1"/>
</dbReference>
<dbReference type="PANTHER" id="PTHR31672">
    <property type="entry name" value="BNACNNG10540D PROTEIN"/>
    <property type="match status" value="1"/>
</dbReference>
<evidence type="ECO:0000259" key="1">
    <source>
        <dbReference type="Pfam" id="PF07734"/>
    </source>
</evidence>
<evidence type="ECO:0000313" key="2">
    <source>
        <dbReference type="EMBL" id="WKA04588.1"/>
    </source>
</evidence>
<dbReference type="InterPro" id="IPR006527">
    <property type="entry name" value="F-box-assoc_dom_typ1"/>
</dbReference>